<comment type="caution">
    <text evidence="1">The sequence shown here is derived from an EMBL/GenBank/DDBJ whole genome shotgun (WGS) entry which is preliminary data.</text>
</comment>
<evidence type="ECO:0000313" key="1">
    <source>
        <dbReference type="EMBL" id="NHC35577.1"/>
    </source>
</evidence>
<accession>A0A9X5E7S7</accession>
<sequence length="103" mass="11252">MTSCNPATSACRYCQHYQPEGRRGGKCQVLEVPVQGNWKACSLAVTAFASNWNSLVEEMMSLTSASVLAAAPVATTLKLPEPELLETEFSHVRIQRQQQALLA</sequence>
<dbReference type="RefSeq" id="WP_132867011.1">
    <property type="nucleotide sequence ID" value="NZ_JTJC03000003.1"/>
</dbReference>
<dbReference type="EMBL" id="JTJC03000003">
    <property type="protein sequence ID" value="NHC35577.1"/>
    <property type="molecule type" value="Genomic_DNA"/>
</dbReference>
<gene>
    <name evidence="1" type="ORF">QH73_0013045</name>
</gene>
<organism evidence="1 2">
    <name type="scientific">Scytonema millei VB511283</name>
    <dbReference type="NCBI Taxonomy" id="1245923"/>
    <lineage>
        <taxon>Bacteria</taxon>
        <taxon>Bacillati</taxon>
        <taxon>Cyanobacteriota</taxon>
        <taxon>Cyanophyceae</taxon>
        <taxon>Nostocales</taxon>
        <taxon>Scytonemataceae</taxon>
        <taxon>Scytonema</taxon>
    </lineage>
</organism>
<evidence type="ECO:0000313" key="2">
    <source>
        <dbReference type="Proteomes" id="UP000031532"/>
    </source>
</evidence>
<dbReference type="AlphaFoldDB" id="A0A9X5E7S7"/>
<protein>
    <submittedName>
        <fullName evidence="1">Uncharacterized protein</fullName>
    </submittedName>
</protein>
<keyword evidence="2" id="KW-1185">Reference proteome</keyword>
<name>A0A9X5E7S7_9CYAN</name>
<proteinExistence type="predicted"/>
<dbReference type="OrthoDB" id="515968at2"/>
<reference evidence="1 2" key="1">
    <citation type="journal article" date="2015" name="Genome Announc.">
        <title>Draft Genome Sequence of the Terrestrial Cyanobacterium Scytonema millei VB511283, Isolated from Eastern India.</title>
        <authorList>
            <person name="Sen D."/>
            <person name="Chandrababunaidu M.M."/>
            <person name="Singh D."/>
            <person name="Sanghi N."/>
            <person name="Ghorai A."/>
            <person name="Mishra G.P."/>
            <person name="Madduluri M."/>
            <person name="Adhikary S.P."/>
            <person name="Tripathy S."/>
        </authorList>
    </citation>
    <scope>NUCLEOTIDE SEQUENCE [LARGE SCALE GENOMIC DNA]</scope>
    <source>
        <strain evidence="1 2">VB511283</strain>
    </source>
</reference>
<dbReference type="Proteomes" id="UP000031532">
    <property type="component" value="Unassembled WGS sequence"/>
</dbReference>